<reference evidence="3" key="1">
    <citation type="submission" date="2018-05" db="EMBL/GenBank/DDBJ databases">
        <authorList>
            <person name="Feng T."/>
        </authorList>
    </citation>
    <scope>NUCLEOTIDE SEQUENCE [LARGE SCALE GENOMIC DNA]</scope>
    <source>
        <strain evidence="3">S27</strain>
    </source>
</reference>
<evidence type="ECO:0000313" key="2">
    <source>
        <dbReference type="EMBL" id="RDJ99096.1"/>
    </source>
</evidence>
<dbReference type="SUPFAM" id="SSF46785">
    <property type="entry name" value="Winged helix' DNA-binding domain"/>
    <property type="match status" value="1"/>
</dbReference>
<dbReference type="RefSeq" id="WP_115106861.1">
    <property type="nucleotide sequence ID" value="NZ_QHKS01000026.1"/>
</dbReference>
<dbReference type="PROSITE" id="PS50995">
    <property type="entry name" value="HTH_MARR_2"/>
    <property type="match status" value="1"/>
</dbReference>
<dbReference type="OrthoDB" id="119252at2"/>
<feature type="domain" description="HTH marR-type" evidence="1">
    <location>
        <begin position="7"/>
        <end position="139"/>
    </location>
</feature>
<organism evidence="2 3">
    <name type="scientific">Paraburkholderia lacunae</name>
    <dbReference type="NCBI Taxonomy" id="2211104"/>
    <lineage>
        <taxon>Bacteria</taxon>
        <taxon>Pseudomonadati</taxon>
        <taxon>Pseudomonadota</taxon>
        <taxon>Betaproteobacteria</taxon>
        <taxon>Burkholderiales</taxon>
        <taxon>Burkholderiaceae</taxon>
        <taxon>Paraburkholderia</taxon>
    </lineage>
</organism>
<comment type="caution">
    <text evidence="2">The sequence shown here is derived from an EMBL/GenBank/DDBJ whole genome shotgun (WGS) entry which is preliminary data.</text>
</comment>
<dbReference type="Proteomes" id="UP000254875">
    <property type="component" value="Unassembled WGS sequence"/>
</dbReference>
<dbReference type="EMBL" id="QHKS01000026">
    <property type="protein sequence ID" value="RDJ99096.1"/>
    <property type="molecule type" value="Genomic_DNA"/>
</dbReference>
<dbReference type="InterPro" id="IPR036388">
    <property type="entry name" value="WH-like_DNA-bd_sf"/>
</dbReference>
<dbReference type="Pfam" id="PF12802">
    <property type="entry name" value="MarR_2"/>
    <property type="match status" value="1"/>
</dbReference>
<dbReference type="PANTHER" id="PTHR33164">
    <property type="entry name" value="TRANSCRIPTIONAL REGULATOR, MARR FAMILY"/>
    <property type="match status" value="1"/>
</dbReference>
<dbReference type="Gene3D" id="1.10.10.10">
    <property type="entry name" value="Winged helix-like DNA-binding domain superfamily/Winged helix DNA-binding domain"/>
    <property type="match status" value="1"/>
</dbReference>
<protein>
    <submittedName>
        <fullName evidence="2">MarR family transcriptional regulator</fullName>
    </submittedName>
</protein>
<dbReference type="InterPro" id="IPR000835">
    <property type="entry name" value="HTH_MarR-typ"/>
</dbReference>
<sequence length="144" mass="16218">MHTQFLQNDDCFAVRQAARRISQFYERYLSATGVTPSQYSILSVLARNPGLTMARLSAVLVVERTTLLRTLKPLLKSDLVAGRYQENGKRRLVFDLTEYGMGKLAEASVSWQAAQEAFELRFGSERAAQLRAELFRIKADIAAT</sequence>
<dbReference type="InterPro" id="IPR039422">
    <property type="entry name" value="MarR/SlyA-like"/>
</dbReference>
<dbReference type="GO" id="GO:0006950">
    <property type="term" value="P:response to stress"/>
    <property type="evidence" value="ECO:0007669"/>
    <property type="project" value="TreeGrafter"/>
</dbReference>
<proteinExistence type="predicted"/>
<dbReference type="InterPro" id="IPR036390">
    <property type="entry name" value="WH_DNA-bd_sf"/>
</dbReference>
<dbReference type="AlphaFoldDB" id="A0A370N0G6"/>
<evidence type="ECO:0000313" key="3">
    <source>
        <dbReference type="Proteomes" id="UP000254875"/>
    </source>
</evidence>
<dbReference type="PANTHER" id="PTHR33164:SF105">
    <property type="entry name" value="TRANSCRIPTIONAL REPRESSOR PROTEIN-RELATED"/>
    <property type="match status" value="1"/>
</dbReference>
<evidence type="ECO:0000259" key="1">
    <source>
        <dbReference type="PROSITE" id="PS50995"/>
    </source>
</evidence>
<gene>
    <name evidence="2" type="ORF">DLM46_30395</name>
</gene>
<keyword evidence="3" id="KW-1185">Reference proteome</keyword>
<accession>A0A370N0G6</accession>
<dbReference type="GO" id="GO:0003700">
    <property type="term" value="F:DNA-binding transcription factor activity"/>
    <property type="evidence" value="ECO:0007669"/>
    <property type="project" value="InterPro"/>
</dbReference>
<name>A0A370N0G6_9BURK</name>
<dbReference type="SMART" id="SM00347">
    <property type="entry name" value="HTH_MARR"/>
    <property type="match status" value="1"/>
</dbReference>